<dbReference type="Proteomes" id="UP000238045">
    <property type="component" value="Unassembled WGS sequence"/>
</dbReference>
<sequence>MSALPSQQAATAPTPALRQQTILQVLGSGGPSIQEVASQLLARELKSLYPNADIPPDTTLVVTPIWEFGDDDSFLPRRGKPCPPVRRGTITCADSAIRYCRPNF</sequence>
<accession>A0A2S9EWR2</accession>
<dbReference type="AlphaFoldDB" id="A0A2S9EWR2"/>
<gene>
    <name evidence="1" type="ORF">CQZ99_06410</name>
</gene>
<dbReference type="EMBL" id="PCQL01000005">
    <property type="protein sequence ID" value="PRC20973.1"/>
    <property type="molecule type" value="Genomic_DNA"/>
</dbReference>
<keyword evidence="2" id="KW-1185">Reference proteome</keyword>
<comment type="caution">
    <text evidence="1">The sequence shown here is derived from an EMBL/GenBank/DDBJ whole genome shotgun (WGS) entry which is preliminary data.</text>
</comment>
<evidence type="ECO:0000313" key="2">
    <source>
        <dbReference type="Proteomes" id="UP000238045"/>
    </source>
</evidence>
<name>A0A2S9EWR2_9PSED</name>
<proteinExistence type="predicted"/>
<protein>
    <submittedName>
        <fullName evidence="1">Uncharacterized protein</fullName>
    </submittedName>
</protein>
<reference evidence="1 2" key="1">
    <citation type="submission" date="2017-09" db="EMBL/GenBank/DDBJ databases">
        <title>Genomic, metabolic, and phenotypic characteristics of bacterial isolates from the natural microbiome of the model nematode Caenorhabditis elegans.</title>
        <authorList>
            <person name="Zimmermann J."/>
            <person name="Obeng N."/>
            <person name="Yang W."/>
            <person name="Obeng O."/>
            <person name="Kissoyan K."/>
            <person name="Pees B."/>
            <person name="Dirksen P."/>
            <person name="Hoppner M."/>
            <person name="Franke A."/>
            <person name="Rosenstiel P."/>
            <person name="Leippe M."/>
            <person name="Dierking K."/>
            <person name="Kaleta C."/>
            <person name="Schulenburg H."/>
        </authorList>
    </citation>
    <scope>NUCLEOTIDE SEQUENCE [LARGE SCALE GENOMIC DNA]</scope>
    <source>
        <strain evidence="1 2">MYb117</strain>
    </source>
</reference>
<organism evidence="1 2">
    <name type="scientific">Pseudomonas poae</name>
    <dbReference type="NCBI Taxonomy" id="200451"/>
    <lineage>
        <taxon>Bacteria</taxon>
        <taxon>Pseudomonadati</taxon>
        <taxon>Pseudomonadota</taxon>
        <taxon>Gammaproteobacteria</taxon>
        <taxon>Pseudomonadales</taxon>
        <taxon>Pseudomonadaceae</taxon>
        <taxon>Pseudomonas</taxon>
    </lineage>
</organism>
<evidence type="ECO:0000313" key="1">
    <source>
        <dbReference type="EMBL" id="PRC20973.1"/>
    </source>
</evidence>